<feature type="region of interest" description="Disordered" evidence="1">
    <location>
        <begin position="314"/>
        <end position="333"/>
    </location>
</feature>
<sequence>MERLPGILQTEICKYLTAADLVNLCEAMPSIKQILESATFKRILRNYVSQMDWLDTTLYRMLSSTLTNARVELETELLFKTVRYYIQDSRSHVNYLNQDLLNQRKPIHFLVLGSAMSNTPIAACFLNTLHDWTDERGRGIQKNRFIHNGLTRIVASISTFDIYVDIYTALLENEEYLEAFYQTSTIHQYDCVVYVMNSTTQCRIWRRLPYGLNRIMTNITTNASDPTLRSPVLLILDTKLEQREEATASCGHFDCLLRNLRRLDDGRFPGSPLSATASHRWRVWCLHHQGEMFVNMYEAFRWAVLEIAATTTGSSRHHQSMQSNNVSAHSSAQ</sequence>
<gene>
    <name evidence="3" type="ORF">EgrG_000418500</name>
</gene>
<dbReference type="AlphaFoldDB" id="A0A068X1M2"/>
<evidence type="ECO:0000259" key="2">
    <source>
        <dbReference type="PROSITE" id="PS50181"/>
    </source>
</evidence>
<protein>
    <submittedName>
        <fullName evidence="3 5">Cyclin F box</fullName>
    </submittedName>
</protein>
<dbReference type="OrthoDB" id="6226546at2759"/>
<reference evidence="3 4" key="1">
    <citation type="journal article" date="2013" name="Nature">
        <title>The genomes of four tapeworm species reveal adaptations to parasitism.</title>
        <authorList>
            <person name="Tsai I.J."/>
            <person name="Zarowiecki M."/>
            <person name="Holroyd N."/>
            <person name="Garciarrubio A."/>
            <person name="Sanchez-Flores A."/>
            <person name="Brooks K.L."/>
            <person name="Tracey A."/>
            <person name="Bobes R.J."/>
            <person name="Fragoso G."/>
            <person name="Sciutto E."/>
            <person name="Aslett M."/>
            <person name="Beasley H."/>
            <person name="Bennett H.M."/>
            <person name="Cai J."/>
            <person name="Camicia F."/>
            <person name="Clark R."/>
            <person name="Cucher M."/>
            <person name="De Silva N."/>
            <person name="Day T.A."/>
            <person name="Deplazes P."/>
            <person name="Estrada K."/>
            <person name="Fernandez C."/>
            <person name="Holland P.W."/>
            <person name="Hou J."/>
            <person name="Hu S."/>
            <person name="Huckvale T."/>
            <person name="Hung S.S."/>
            <person name="Kamenetzky L."/>
            <person name="Keane J.A."/>
            <person name="Kiss F."/>
            <person name="Koziol U."/>
            <person name="Lambert O."/>
            <person name="Liu K."/>
            <person name="Luo X."/>
            <person name="Luo Y."/>
            <person name="Macchiaroli N."/>
            <person name="Nichol S."/>
            <person name="Paps J."/>
            <person name="Parkinson J."/>
            <person name="Pouchkina-Stantcheva N."/>
            <person name="Riddiford N."/>
            <person name="Rosenzvit M."/>
            <person name="Salinas G."/>
            <person name="Wasmuth J.D."/>
            <person name="Zamanian M."/>
            <person name="Zheng Y."/>
            <person name="Cai X."/>
            <person name="Soberon X."/>
            <person name="Olson P.D."/>
            <person name="Laclette J.P."/>
            <person name="Brehm K."/>
            <person name="Berriman M."/>
            <person name="Garciarrubio A."/>
            <person name="Bobes R.J."/>
            <person name="Fragoso G."/>
            <person name="Sanchez-Flores A."/>
            <person name="Estrada K."/>
            <person name="Cevallos M.A."/>
            <person name="Morett E."/>
            <person name="Gonzalez V."/>
            <person name="Portillo T."/>
            <person name="Ochoa-Leyva A."/>
            <person name="Jose M.V."/>
            <person name="Sciutto E."/>
            <person name="Landa A."/>
            <person name="Jimenez L."/>
            <person name="Valdes V."/>
            <person name="Carrero J.C."/>
            <person name="Larralde C."/>
            <person name="Morales-Montor J."/>
            <person name="Limon-Lason J."/>
            <person name="Soberon X."/>
            <person name="Laclette J.P."/>
        </authorList>
    </citation>
    <scope>NUCLEOTIDE SEQUENCE [LARGE SCALE GENOMIC DNA]</scope>
</reference>
<reference evidence="5" key="3">
    <citation type="submission" date="2020-10" db="UniProtKB">
        <authorList>
            <consortium name="WormBaseParasite"/>
        </authorList>
    </citation>
    <scope>IDENTIFICATION</scope>
</reference>
<evidence type="ECO:0000256" key="1">
    <source>
        <dbReference type="SAM" id="MobiDB-lite"/>
    </source>
</evidence>
<feature type="domain" description="F-box" evidence="2">
    <location>
        <begin position="1"/>
        <end position="43"/>
    </location>
</feature>
<evidence type="ECO:0000313" key="3">
    <source>
        <dbReference type="EMBL" id="CDS23858.1"/>
    </source>
</evidence>
<proteinExistence type="predicted"/>
<evidence type="ECO:0000313" key="4">
    <source>
        <dbReference type="Proteomes" id="UP000492820"/>
    </source>
</evidence>
<dbReference type="Proteomes" id="UP000492820">
    <property type="component" value="Unassembled WGS sequence"/>
</dbReference>
<name>A0A068X1M2_ECHGR</name>
<evidence type="ECO:0000313" key="5">
    <source>
        <dbReference type="WBParaSite" id="EgrG_000418500"/>
    </source>
</evidence>
<reference evidence="3" key="2">
    <citation type="submission" date="2014-06" db="EMBL/GenBank/DDBJ databases">
        <authorList>
            <person name="Aslett M."/>
        </authorList>
    </citation>
    <scope>NUCLEOTIDE SEQUENCE</scope>
</reference>
<dbReference type="PROSITE" id="PS50181">
    <property type="entry name" value="FBOX"/>
    <property type="match status" value="1"/>
</dbReference>
<dbReference type="WBParaSite" id="EgrG_000418500">
    <property type="protein sequence ID" value="EgrG_000418500"/>
    <property type="gene ID" value="EgrG_000418500"/>
</dbReference>
<accession>A0A068X1M2</accession>
<organism evidence="3">
    <name type="scientific">Echinococcus granulosus</name>
    <name type="common">Hydatid tapeworm</name>
    <dbReference type="NCBI Taxonomy" id="6210"/>
    <lineage>
        <taxon>Eukaryota</taxon>
        <taxon>Metazoa</taxon>
        <taxon>Spiralia</taxon>
        <taxon>Lophotrochozoa</taxon>
        <taxon>Platyhelminthes</taxon>
        <taxon>Cestoda</taxon>
        <taxon>Eucestoda</taxon>
        <taxon>Cyclophyllidea</taxon>
        <taxon>Taeniidae</taxon>
        <taxon>Echinococcus</taxon>
        <taxon>Echinococcus granulosus group</taxon>
    </lineage>
</organism>
<dbReference type="EMBL" id="LK028594">
    <property type="protein sequence ID" value="CDS23858.1"/>
    <property type="molecule type" value="Genomic_DNA"/>
</dbReference>
<dbReference type="InterPro" id="IPR001810">
    <property type="entry name" value="F-box_dom"/>
</dbReference>